<evidence type="ECO:0000313" key="2">
    <source>
        <dbReference type="EMBL" id="MFD0948660.1"/>
    </source>
</evidence>
<proteinExistence type="predicted"/>
<feature type="region of interest" description="Disordered" evidence="1">
    <location>
        <begin position="1"/>
        <end position="32"/>
    </location>
</feature>
<reference evidence="3" key="1">
    <citation type="journal article" date="2019" name="Int. J. Syst. Evol. Microbiol.">
        <title>The Global Catalogue of Microorganisms (GCM) 10K type strain sequencing project: providing services to taxonomists for standard genome sequencing and annotation.</title>
        <authorList>
            <consortium name="The Broad Institute Genomics Platform"/>
            <consortium name="The Broad Institute Genome Sequencing Center for Infectious Disease"/>
            <person name="Wu L."/>
            <person name="Ma J."/>
        </authorList>
    </citation>
    <scope>NUCLEOTIDE SEQUENCE [LARGE SCALE GENOMIC DNA]</scope>
    <source>
        <strain evidence="3">CCUG 62982</strain>
    </source>
</reference>
<evidence type="ECO:0000313" key="3">
    <source>
        <dbReference type="Proteomes" id="UP001596977"/>
    </source>
</evidence>
<dbReference type="Gene3D" id="3.40.50.300">
    <property type="entry name" value="P-loop containing nucleotide triphosphate hydrolases"/>
    <property type="match status" value="1"/>
</dbReference>
<evidence type="ECO:0008006" key="4">
    <source>
        <dbReference type="Google" id="ProtNLM"/>
    </source>
</evidence>
<dbReference type="SUPFAM" id="SSF53795">
    <property type="entry name" value="PEP carboxykinase-like"/>
    <property type="match status" value="1"/>
</dbReference>
<dbReference type="Proteomes" id="UP001596977">
    <property type="component" value="Unassembled WGS sequence"/>
</dbReference>
<protein>
    <recommendedName>
        <fullName evidence="4">Serine kinase</fullName>
    </recommendedName>
</protein>
<gene>
    <name evidence="2" type="ORF">ACFQ1E_20135</name>
</gene>
<organism evidence="2 3">
    <name type="scientific">Sphingomonas canadensis</name>
    <dbReference type="NCBI Taxonomy" id="1219257"/>
    <lineage>
        <taxon>Bacteria</taxon>
        <taxon>Pseudomonadati</taxon>
        <taxon>Pseudomonadota</taxon>
        <taxon>Alphaproteobacteria</taxon>
        <taxon>Sphingomonadales</taxon>
        <taxon>Sphingomonadaceae</taxon>
        <taxon>Sphingomonas</taxon>
    </lineage>
</organism>
<feature type="compositionally biased region" description="Basic and acidic residues" evidence="1">
    <location>
        <begin position="13"/>
        <end position="22"/>
    </location>
</feature>
<evidence type="ECO:0000256" key="1">
    <source>
        <dbReference type="SAM" id="MobiDB-lite"/>
    </source>
</evidence>
<name>A0ABW3HDZ7_9SPHN</name>
<keyword evidence="3" id="KW-1185">Reference proteome</keyword>
<dbReference type="RefSeq" id="WP_264946641.1">
    <property type="nucleotide sequence ID" value="NZ_JAPDRA010000017.1"/>
</dbReference>
<sequence length="340" mass="36642">MFPPAGALRRAARRLEQSERNPHRLGVPKLTAVPPEPYPASRCYRLFGLVLRSWIALPELIEVPDQAADVTIRRGHVSPAPIGPRTGGLRMDGDAAVLEGTGVRYRVERGDTITVDADPEMPLRDVRLYLLGSAMGALLHQRGILPVHANAIVMGERAIAFAGRSGAGKSTLAAALHDAGHALLSDDVCAVTAAPDGGFLAQPGIARIRLWRDAVERSGRTTDALEIAYEGADKFVVPLERERATRAYPLAAVFFLSEPEADEAASGIRPLPPREAAERLIANTYRGAFVPMVGDQHRYFATCLALARSVPMFTLGRSWDAARIGETVALVEGHLARETA</sequence>
<dbReference type="InterPro" id="IPR027417">
    <property type="entry name" value="P-loop_NTPase"/>
</dbReference>
<dbReference type="EMBL" id="JBHTJG010000016">
    <property type="protein sequence ID" value="MFD0948660.1"/>
    <property type="molecule type" value="Genomic_DNA"/>
</dbReference>
<accession>A0ABW3HDZ7</accession>
<comment type="caution">
    <text evidence="2">The sequence shown here is derived from an EMBL/GenBank/DDBJ whole genome shotgun (WGS) entry which is preliminary data.</text>
</comment>